<keyword evidence="3" id="KW-1185">Reference proteome</keyword>
<feature type="transmembrane region" description="Helical" evidence="1">
    <location>
        <begin position="143"/>
        <end position="165"/>
    </location>
</feature>
<organism evidence="2">
    <name type="scientific">Oikopleura dioica</name>
    <name type="common">Tunicate</name>
    <dbReference type="NCBI Taxonomy" id="34765"/>
    <lineage>
        <taxon>Eukaryota</taxon>
        <taxon>Metazoa</taxon>
        <taxon>Chordata</taxon>
        <taxon>Tunicata</taxon>
        <taxon>Appendicularia</taxon>
        <taxon>Copelata</taxon>
        <taxon>Oikopleuridae</taxon>
        <taxon>Oikopleura</taxon>
    </lineage>
</organism>
<accession>E4XJ63</accession>
<dbReference type="AlphaFoldDB" id="E4XJ63"/>
<dbReference type="EMBL" id="FN653057">
    <property type="protein sequence ID" value="CBY10506.1"/>
    <property type="molecule type" value="Genomic_DNA"/>
</dbReference>
<sequence>MFDEETHLLRSPKNSLIARAFSVFGTLLALIFILNILRFKNTLYYFGNQPLIFNGEGEALVRWQFTVSVALYSVVFFVAGLILIAQLCCAESWAGSRAFLLFFHFVFIVGNFLPPIFIIVWLASENSPSRYDHTRPGPTATGLCIASVIFGFLASGLMLISCCLIKFPNENNQQQEYIFDPDRTMRNLGNEGLTFGANNTSRNIQHPDVGYALSNRV</sequence>
<dbReference type="Proteomes" id="UP000001307">
    <property type="component" value="Unassembled WGS sequence"/>
</dbReference>
<keyword evidence="1" id="KW-0812">Transmembrane</keyword>
<name>E4XJ63_OIKDI</name>
<keyword evidence="1" id="KW-1133">Transmembrane helix</keyword>
<evidence type="ECO:0000313" key="2">
    <source>
        <dbReference type="EMBL" id="CBY10506.1"/>
    </source>
</evidence>
<protein>
    <submittedName>
        <fullName evidence="2">Uncharacterized protein</fullName>
    </submittedName>
</protein>
<feature type="transmembrane region" description="Helical" evidence="1">
    <location>
        <begin position="16"/>
        <end position="37"/>
    </location>
</feature>
<proteinExistence type="predicted"/>
<dbReference type="OrthoDB" id="10352718at2759"/>
<feature type="transmembrane region" description="Helical" evidence="1">
    <location>
        <begin position="101"/>
        <end position="123"/>
    </location>
</feature>
<keyword evidence="1" id="KW-0472">Membrane</keyword>
<gene>
    <name evidence="2" type="ORF">GSOID_T00012644001</name>
</gene>
<feature type="transmembrane region" description="Helical" evidence="1">
    <location>
        <begin position="69"/>
        <end position="89"/>
    </location>
</feature>
<dbReference type="InParanoid" id="E4XJ63"/>
<reference evidence="2" key="1">
    <citation type="journal article" date="2010" name="Science">
        <title>Plasticity of animal genome architecture unmasked by rapid evolution of a pelagic tunicate.</title>
        <authorList>
            <person name="Denoeud F."/>
            <person name="Henriet S."/>
            <person name="Mungpakdee S."/>
            <person name="Aury J.M."/>
            <person name="Da Silva C."/>
            <person name="Brinkmann H."/>
            <person name="Mikhaleva J."/>
            <person name="Olsen L.C."/>
            <person name="Jubin C."/>
            <person name="Canestro C."/>
            <person name="Bouquet J.M."/>
            <person name="Danks G."/>
            <person name="Poulain J."/>
            <person name="Campsteijn C."/>
            <person name="Adamski M."/>
            <person name="Cross I."/>
            <person name="Yadetie F."/>
            <person name="Muffato M."/>
            <person name="Louis A."/>
            <person name="Butcher S."/>
            <person name="Tsagkogeorga G."/>
            <person name="Konrad A."/>
            <person name="Singh S."/>
            <person name="Jensen M.F."/>
            <person name="Cong E.H."/>
            <person name="Eikeseth-Otteraa H."/>
            <person name="Noel B."/>
            <person name="Anthouard V."/>
            <person name="Porcel B.M."/>
            <person name="Kachouri-Lafond R."/>
            <person name="Nishino A."/>
            <person name="Ugolini M."/>
            <person name="Chourrout P."/>
            <person name="Nishida H."/>
            <person name="Aasland R."/>
            <person name="Huzurbazar S."/>
            <person name="Westhof E."/>
            <person name="Delsuc F."/>
            <person name="Lehrach H."/>
            <person name="Reinhardt R."/>
            <person name="Weissenbach J."/>
            <person name="Roy S.W."/>
            <person name="Artiguenave F."/>
            <person name="Postlethwait J.H."/>
            <person name="Manak J.R."/>
            <person name="Thompson E.M."/>
            <person name="Jaillon O."/>
            <person name="Du Pasquier L."/>
            <person name="Boudinot P."/>
            <person name="Liberles D.A."/>
            <person name="Volff J.N."/>
            <person name="Philippe H."/>
            <person name="Lenhard B."/>
            <person name="Roest Crollius H."/>
            <person name="Wincker P."/>
            <person name="Chourrout D."/>
        </authorList>
    </citation>
    <scope>NUCLEOTIDE SEQUENCE [LARGE SCALE GENOMIC DNA]</scope>
</reference>
<evidence type="ECO:0000313" key="3">
    <source>
        <dbReference type="Proteomes" id="UP000001307"/>
    </source>
</evidence>
<evidence type="ECO:0000256" key="1">
    <source>
        <dbReference type="SAM" id="Phobius"/>
    </source>
</evidence>